<protein>
    <submittedName>
        <fullName evidence="3">4-hydroxybenzoyl-CoA thioesterase</fullName>
    </submittedName>
</protein>
<sequence>MSLVVRKTIDIRFSEVDSMRVVWHGSYVKFLEDGRECFGDKFGLGYLDVAAQGLLIPIVDMKLSYKKSAKYGDKLVVETRFISSLAAKLIFEYTIYRKADMAVLVKAQTTQVFTDKEGQLLLCCPDFYIDWKSSVGILK</sequence>
<gene>
    <name evidence="3" type="ORF">ALGA_4169</name>
</gene>
<evidence type="ECO:0000313" key="4">
    <source>
        <dbReference type="Proteomes" id="UP000218267"/>
    </source>
</evidence>
<accession>A0A1Y1CQB0</accession>
<proteinExistence type="inferred from homology"/>
<dbReference type="KEGG" id="mbas:ALGA_4169"/>
<dbReference type="PANTHER" id="PTHR31793:SF27">
    <property type="entry name" value="NOVEL THIOESTERASE SUPERFAMILY DOMAIN AND SAPOSIN A-TYPE DOMAIN CONTAINING PROTEIN (0610012H03RIK)"/>
    <property type="match status" value="1"/>
</dbReference>
<reference evidence="4" key="2">
    <citation type="journal article" date="2020" name="Antonie Van Leeuwenhoek">
        <title>Labilibaculum antarcticum sp. nov., a novel facultative anaerobic, psychrotorelant bacterium isolated from marine sediment of Antarctica.</title>
        <authorList>
            <person name="Watanabe M."/>
            <person name="Kojima H."/>
            <person name="Fukui M."/>
        </authorList>
    </citation>
    <scope>NUCLEOTIDE SEQUENCE [LARGE SCALE GENOMIC DNA]</scope>
    <source>
        <strain evidence="4">SPP2</strain>
    </source>
</reference>
<dbReference type="PIRSF" id="PIRSF003230">
    <property type="entry name" value="YbgC"/>
    <property type="match status" value="1"/>
</dbReference>
<keyword evidence="2" id="KW-0378">Hydrolase</keyword>
<keyword evidence="4" id="KW-1185">Reference proteome</keyword>
<dbReference type="AlphaFoldDB" id="A0A1Y1CQB0"/>
<dbReference type="GO" id="GO:0047617">
    <property type="term" value="F:fatty acyl-CoA hydrolase activity"/>
    <property type="evidence" value="ECO:0007669"/>
    <property type="project" value="TreeGrafter"/>
</dbReference>
<dbReference type="Proteomes" id="UP000218267">
    <property type="component" value="Chromosome"/>
</dbReference>
<dbReference type="PANTHER" id="PTHR31793">
    <property type="entry name" value="4-HYDROXYBENZOYL-COA THIOESTERASE FAMILY MEMBER"/>
    <property type="match status" value="1"/>
</dbReference>
<name>A0A1Y1CQB0_9BACT</name>
<dbReference type="CDD" id="cd00586">
    <property type="entry name" value="4HBT"/>
    <property type="match status" value="1"/>
</dbReference>
<dbReference type="SUPFAM" id="SSF54637">
    <property type="entry name" value="Thioesterase/thiol ester dehydrase-isomerase"/>
    <property type="match status" value="1"/>
</dbReference>
<dbReference type="Pfam" id="PF13279">
    <property type="entry name" value="4HBT_2"/>
    <property type="match status" value="1"/>
</dbReference>
<organism evidence="3 4">
    <name type="scientific">Labilibaculum antarcticum</name>
    <dbReference type="NCBI Taxonomy" id="1717717"/>
    <lineage>
        <taxon>Bacteria</taxon>
        <taxon>Pseudomonadati</taxon>
        <taxon>Bacteroidota</taxon>
        <taxon>Bacteroidia</taxon>
        <taxon>Marinilabiliales</taxon>
        <taxon>Marinifilaceae</taxon>
        <taxon>Labilibaculum</taxon>
    </lineage>
</organism>
<dbReference type="InterPro" id="IPR006684">
    <property type="entry name" value="YbgC/YbaW"/>
</dbReference>
<comment type="similarity">
    <text evidence="1">Belongs to the 4-hydroxybenzoyl-CoA thioesterase family.</text>
</comment>
<dbReference type="RefSeq" id="WP_096432794.1">
    <property type="nucleotide sequence ID" value="NZ_AP018042.1"/>
</dbReference>
<reference evidence="3 4" key="1">
    <citation type="journal article" date="2018" name="Mar. Genomics">
        <title>Complete genome sequence of Marinifilaceae bacterium strain SPP2, isolated from the Antarctic marine sediment.</title>
        <authorList>
            <person name="Watanabe M."/>
            <person name="Kojima H."/>
            <person name="Fukui M."/>
        </authorList>
    </citation>
    <scope>NUCLEOTIDE SEQUENCE [LARGE SCALE GENOMIC DNA]</scope>
    <source>
        <strain evidence="3 4">SPP2</strain>
    </source>
</reference>
<dbReference type="EMBL" id="AP018042">
    <property type="protein sequence ID" value="BAX82460.1"/>
    <property type="molecule type" value="Genomic_DNA"/>
</dbReference>
<dbReference type="Gene3D" id="3.10.129.10">
    <property type="entry name" value="Hotdog Thioesterase"/>
    <property type="match status" value="1"/>
</dbReference>
<dbReference type="OrthoDB" id="9800856at2"/>
<evidence type="ECO:0000256" key="2">
    <source>
        <dbReference type="ARBA" id="ARBA00022801"/>
    </source>
</evidence>
<evidence type="ECO:0000256" key="1">
    <source>
        <dbReference type="ARBA" id="ARBA00005953"/>
    </source>
</evidence>
<dbReference type="InterPro" id="IPR050563">
    <property type="entry name" value="4-hydroxybenzoyl-CoA_TE"/>
</dbReference>
<evidence type="ECO:0000313" key="3">
    <source>
        <dbReference type="EMBL" id="BAX82460.1"/>
    </source>
</evidence>
<dbReference type="InterPro" id="IPR029069">
    <property type="entry name" value="HotDog_dom_sf"/>
</dbReference>